<dbReference type="EMBL" id="SHKN01000001">
    <property type="protein sequence ID" value="RZT96626.1"/>
    <property type="molecule type" value="Genomic_DNA"/>
</dbReference>
<sequence length="145" mass="17309">MNNIQLKIADYLLADSYKRRGFIYTIPDTSYITKLIGVERNDELYNKDINYVSNVFLKEEIFKENLEFDGSFYRKRKFILDLKGIELQQKFDSYSAYYKSEQKKIKRAEKRETIGYRIKVIGFYISTALLILSFALNIYQAFNKK</sequence>
<accession>A0A4Q7VK65</accession>
<name>A0A4Q7VK65_9BACT</name>
<gene>
    <name evidence="2" type="ORF">EV201_1267</name>
</gene>
<comment type="caution">
    <text evidence="2">The sequence shown here is derived from an EMBL/GenBank/DDBJ whole genome shotgun (WGS) entry which is preliminary data.</text>
</comment>
<keyword evidence="3" id="KW-1185">Reference proteome</keyword>
<keyword evidence="1" id="KW-0812">Transmembrane</keyword>
<evidence type="ECO:0000256" key="1">
    <source>
        <dbReference type="SAM" id="Phobius"/>
    </source>
</evidence>
<evidence type="ECO:0000313" key="2">
    <source>
        <dbReference type="EMBL" id="RZT96626.1"/>
    </source>
</evidence>
<proteinExistence type="predicted"/>
<protein>
    <submittedName>
        <fullName evidence="2">Uncharacterized protein</fullName>
    </submittedName>
</protein>
<evidence type="ECO:0000313" key="3">
    <source>
        <dbReference type="Proteomes" id="UP000293562"/>
    </source>
</evidence>
<dbReference type="AlphaFoldDB" id="A0A4Q7VK65"/>
<dbReference type="Proteomes" id="UP000293562">
    <property type="component" value="Unassembled WGS sequence"/>
</dbReference>
<reference evidence="2 3" key="1">
    <citation type="submission" date="2019-02" db="EMBL/GenBank/DDBJ databases">
        <title>Genomic Encyclopedia of Type Strains, Phase IV (KMG-IV): sequencing the most valuable type-strain genomes for metagenomic binning, comparative biology and taxonomic classification.</title>
        <authorList>
            <person name="Goeker M."/>
        </authorList>
    </citation>
    <scope>NUCLEOTIDE SEQUENCE [LARGE SCALE GENOMIC DNA]</scope>
    <source>
        <strain evidence="2 3">DSM 28825</strain>
    </source>
</reference>
<feature type="transmembrane region" description="Helical" evidence="1">
    <location>
        <begin position="120"/>
        <end position="142"/>
    </location>
</feature>
<organism evidence="2 3">
    <name type="scientific">Ancylomarina subtilis</name>
    <dbReference type="NCBI Taxonomy" id="1639035"/>
    <lineage>
        <taxon>Bacteria</taxon>
        <taxon>Pseudomonadati</taxon>
        <taxon>Bacteroidota</taxon>
        <taxon>Bacteroidia</taxon>
        <taxon>Marinilabiliales</taxon>
        <taxon>Marinifilaceae</taxon>
        <taxon>Ancylomarina</taxon>
    </lineage>
</organism>
<keyword evidence="1" id="KW-0472">Membrane</keyword>
<keyword evidence="1" id="KW-1133">Transmembrane helix</keyword>
<dbReference type="RefSeq" id="WP_130306606.1">
    <property type="nucleotide sequence ID" value="NZ_SHKN01000001.1"/>
</dbReference>